<keyword evidence="2" id="KW-0479">Metal-binding</keyword>
<keyword evidence="6" id="KW-1185">Reference proteome</keyword>
<dbReference type="Pfam" id="PF04664">
    <property type="entry name" value="OGFr_N"/>
    <property type="match status" value="1"/>
</dbReference>
<dbReference type="AlphaFoldDB" id="A0A0L0DBV6"/>
<name>A0A0L0DBV6_THETB</name>
<dbReference type="GO" id="GO:0016020">
    <property type="term" value="C:membrane"/>
    <property type="evidence" value="ECO:0007669"/>
    <property type="project" value="InterPro"/>
</dbReference>
<evidence type="ECO:0000313" key="6">
    <source>
        <dbReference type="Proteomes" id="UP000054408"/>
    </source>
</evidence>
<dbReference type="InterPro" id="IPR039574">
    <property type="entry name" value="OGFr"/>
</dbReference>
<dbReference type="PROSITE" id="PS50089">
    <property type="entry name" value="ZF_RING_2"/>
    <property type="match status" value="1"/>
</dbReference>
<gene>
    <name evidence="5" type="ORF">AMSG_11938</name>
</gene>
<dbReference type="EMBL" id="GL349458">
    <property type="protein sequence ID" value="KNC49834.1"/>
    <property type="molecule type" value="Genomic_DNA"/>
</dbReference>
<reference evidence="5 6" key="1">
    <citation type="submission" date="2010-05" db="EMBL/GenBank/DDBJ databases">
        <title>The Genome Sequence of Thecamonas trahens ATCC 50062.</title>
        <authorList>
            <consortium name="The Broad Institute Genome Sequencing Platform"/>
            <person name="Russ C."/>
            <person name="Cuomo C."/>
            <person name="Shea T."/>
            <person name="Young S.K."/>
            <person name="Zeng Q."/>
            <person name="Koehrsen M."/>
            <person name="Haas B."/>
            <person name="Borodovsky M."/>
            <person name="Guigo R."/>
            <person name="Alvarado L."/>
            <person name="Berlin A."/>
            <person name="Bochicchio J."/>
            <person name="Borenstein D."/>
            <person name="Chapman S."/>
            <person name="Chen Z."/>
            <person name="Freedman E."/>
            <person name="Gellesch M."/>
            <person name="Goldberg J."/>
            <person name="Griggs A."/>
            <person name="Gujja S."/>
            <person name="Heilman E."/>
            <person name="Heiman D."/>
            <person name="Hepburn T."/>
            <person name="Howarth C."/>
            <person name="Jen D."/>
            <person name="Larson L."/>
            <person name="Mehta T."/>
            <person name="Park D."/>
            <person name="Pearson M."/>
            <person name="Roberts A."/>
            <person name="Saif S."/>
            <person name="Shenoy N."/>
            <person name="Sisk P."/>
            <person name="Stolte C."/>
            <person name="Sykes S."/>
            <person name="Thomson T."/>
            <person name="Walk T."/>
            <person name="White J."/>
            <person name="Yandava C."/>
            <person name="Burger G."/>
            <person name="Gray M.W."/>
            <person name="Holland P.W.H."/>
            <person name="King N."/>
            <person name="Lang F.B.F."/>
            <person name="Roger A.J."/>
            <person name="Ruiz-Trillo I."/>
            <person name="Lander E."/>
            <person name="Nusbaum C."/>
        </authorList>
    </citation>
    <scope>NUCLEOTIDE SEQUENCE [LARGE SCALE GENOMIC DNA]</scope>
    <source>
        <strain evidence="5 6">ATCC 50062</strain>
    </source>
</reference>
<dbReference type="RefSeq" id="XP_013757438.1">
    <property type="nucleotide sequence ID" value="XM_013901984.1"/>
</dbReference>
<dbReference type="Proteomes" id="UP000054408">
    <property type="component" value="Unassembled WGS sequence"/>
</dbReference>
<keyword evidence="2" id="KW-0862">Zinc</keyword>
<evidence type="ECO:0000256" key="1">
    <source>
        <dbReference type="ARBA" id="ARBA00010365"/>
    </source>
</evidence>
<dbReference type="OMA" id="HEIATIK"/>
<comment type="similarity">
    <text evidence="1">Belongs to the opioid growth factor receptor family.</text>
</comment>
<evidence type="ECO:0000313" key="5">
    <source>
        <dbReference type="EMBL" id="KNC49834.1"/>
    </source>
</evidence>
<dbReference type="STRING" id="461836.A0A0L0DBV6"/>
<dbReference type="InterPro" id="IPR013083">
    <property type="entry name" value="Znf_RING/FYVE/PHD"/>
</dbReference>
<dbReference type="GeneID" id="25569853"/>
<dbReference type="PANTHER" id="PTHR14015:SF2">
    <property type="entry name" value="OPIOID GROWTH FACTOR RECEPTOR (OGFR) CONSERVED DOMAIN-CONTAINING PROTEIN"/>
    <property type="match status" value="1"/>
</dbReference>
<protein>
    <recommendedName>
        <fullName evidence="4">RING-type domain-containing protein</fullName>
    </recommendedName>
</protein>
<dbReference type="InterPro" id="IPR006757">
    <property type="entry name" value="OGF_rcpt"/>
</dbReference>
<feature type="region of interest" description="Disordered" evidence="3">
    <location>
        <begin position="237"/>
        <end position="270"/>
    </location>
</feature>
<sequence length="586" mass="63712">MGQSASKDTQQYREGYPGLQDDPSEKSNAEFYLNLRASEPSGDTIENIHKQWWGNYELLERHHGYIQWLFPIREQGLNHRAHRLHLHEIATIKADPVALARLITSYKMMLDFYGMVLLDESTGAIGRKDDNYRARYAHLNSSYHNYLRITRILKSLGEFGFEHYKAPFVRHVMTEIFVHKNLIRARDSCINYWAPVIRDDAARDALEGELAAFVKSQPVARYDPYARYRAAAAAYAASHPSDDDSDDDDENGNGGQAELEDDSYEWSSTEGIDDEAPAELLDALTARISAKLEARLSMSHAPSPSRVDAAASGDRVARLAATSVIEQLSAACVVCMEVYSMTTEALRPVLLVPCGHTPFCHGCFLAFSKRSAQHVCPLCRAPISSQTPNVVLGQMMDALKTAEPATVTSSASLAGDSAANSLPDPASCAAEEAHLAALLEPTGASVGRHDLALAARYLKDLRSNSLRLDVLAAEASQAHADHRHFVAKASAGELVAHHLADERGALSARIDALLAERAALDAQIASHSSKLTAIAREAQLAADEAALLDETIAGVKRQTAKARLLLDGLLPPGIAAAATSGDYILQ</sequence>
<dbReference type="InterPro" id="IPR001841">
    <property type="entry name" value="Znf_RING"/>
</dbReference>
<evidence type="ECO:0000259" key="4">
    <source>
        <dbReference type="PROSITE" id="PS50089"/>
    </source>
</evidence>
<accession>A0A0L0DBV6</accession>
<dbReference type="GO" id="GO:0140625">
    <property type="term" value="F:opioid growth factor receptor activity"/>
    <property type="evidence" value="ECO:0007669"/>
    <property type="project" value="InterPro"/>
</dbReference>
<proteinExistence type="inferred from homology"/>
<evidence type="ECO:0000256" key="3">
    <source>
        <dbReference type="SAM" id="MobiDB-lite"/>
    </source>
</evidence>
<keyword evidence="2" id="KW-0863">Zinc-finger</keyword>
<dbReference type="Pfam" id="PF13920">
    <property type="entry name" value="zf-C3HC4_3"/>
    <property type="match status" value="1"/>
</dbReference>
<dbReference type="GO" id="GO:0008270">
    <property type="term" value="F:zinc ion binding"/>
    <property type="evidence" value="ECO:0007669"/>
    <property type="project" value="UniProtKB-KW"/>
</dbReference>
<dbReference type="SMART" id="SM00184">
    <property type="entry name" value="RING"/>
    <property type="match status" value="1"/>
</dbReference>
<organism evidence="5 6">
    <name type="scientific">Thecamonas trahens ATCC 50062</name>
    <dbReference type="NCBI Taxonomy" id="461836"/>
    <lineage>
        <taxon>Eukaryota</taxon>
        <taxon>Apusozoa</taxon>
        <taxon>Apusomonadida</taxon>
        <taxon>Apusomonadidae</taxon>
        <taxon>Thecamonas</taxon>
    </lineage>
</organism>
<evidence type="ECO:0000256" key="2">
    <source>
        <dbReference type="PROSITE-ProRule" id="PRU00175"/>
    </source>
</evidence>
<dbReference type="eggNOG" id="ENOG502QVIF">
    <property type="taxonomic scope" value="Eukaryota"/>
</dbReference>
<feature type="region of interest" description="Disordered" evidence="3">
    <location>
        <begin position="1"/>
        <end position="26"/>
    </location>
</feature>
<dbReference type="Gene3D" id="3.30.40.10">
    <property type="entry name" value="Zinc/RING finger domain, C3HC4 (zinc finger)"/>
    <property type="match status" value="1"/>
</dbReference>
<dbReference type="OrthoDB" id="9030204at2759"/>
<dbReference type="SUPFAM" id="SSF57850">
    <property type="entry name" value="RING/U-box"/>
    <property type="match status" value="1"/>
</dbReference>
<feature type="domain" description="RING-type" evidence="4">
    <location>
        <begin position="332"/>
        <end position="380"/>
    </location>
</feature>
<dbReference type="PANTHER" id="PTHR14015">
    <property type="entry name" value="OPIOID GROWTH FACTOR RECEPTOR OGFR ZETA-TYPE OPIOID RECEPTOR"/>
    <property type="match status" value="1"/>
</dbReference>